<feature type="transmembrane region" description="Helical" evidence="6">
    <location>
        <begin position="166"/>
        <end position="185"/>
    </location>
</feature>
<dbReference type="RefSeq" id="WP_149849682.1">
    <property type="nucleotide sequence ID" value="NZ_VUOB01000021.1"/>
</dbReference>
<comment type="subcellular location">
    <subcellularLocation>
        <location evidence="1">Membrane</location>
        <topology evidence="1">Multi-pass membrane protein</topology>
    </subcellularLocation>
</comment>
<keyword evidence="2 6" id="KW-0812">Transmembrane</keyword>
<dbReference type="InterPro" id="IPR013525">
    <property type="entry name" value="ABC2_TM"/>
</dbReference>
<dbReference type="PANTHER" id="PTHR43077:SF11">
    <property type="entry name" value="TRANSPORT PERMEASE YVFS-RELATED"/>
    <property type="match status" value="1"/>
</dbReference>
<evidence type="ECO:0000313" key="8">
    <source>
        <dbReference type="EMBL" id="KAA2262703.1"/>
    </source>
</evidence>
<dbReference type="InterPro" id="IPR000412">
    <property type="entry name" value="ABC_2_transport"/>
</dbReference>
<gene>
    <name evidence="8" type="ORF">F0L68_12480</name>
</gene>
<keyword evidence="4 6" id="KW-0472">Membrane</keyword>
<dbReference type="Proteomes" id="UP000323454">
    <property type="component" value="Unassembled WGS sequence"/>
</dbReference>
<dbReference type="GO" id="GO:0046677">
    <property type="term" value="P:response to antibiotic"/>
    <property type="evidence" value="ECO:0007669"/>
    <property type="project" value="UniProtKB-KW"/>
</dbReference>
<evidence type="ECO:0000256" key="4">
    <source>
        <dbReference type="ARBA" id="ARBA00023136"/>
    </source>
</evidence>
<proteinExistence type="predicted"/>
<evidence type="ECO:0000256" key="6">
    <source>
        <dbReference type="SAM" id="Phobius"/>
    </source>
</evidence>
<organism evidence="8 9">
    <name type="scientific">Solihabitans fulvus</name>
    <dbReference type="NCBI Taxonomy" id="1892852"/>
    <lineage>
        <taxon>Bacteria</taxon>
        <taxon>Bacillati</taxon>
        <taxon>Actinomycetota</taxon>
        <taxon>Actinomycetes</taxon>
        <taxon>Pseudonocardiales</taxon>
        <taxon>Pseudonocardiaceae</taxon>
        <taxon>Solihabitans</taxon>
    </lineage>
</organism>
<feature type="transmembrane region" description="Helical" evidence="6">
    <location>
        <begin position="18"/>
        <end position="37"/>
    </location>
</feature>
<evidence type="ECO:0000256" key="5">
    <source>
        <dbReference type="ARBA" id="ARBA00023251"/>
    </source>
</evidence>
<accession>A0A5B2XH28</accession>
<dbReference type="PIRSF" id="PIRSF006648">
    <property type="entry name" value="DrrB"/>
    <property type="match status" value="1"/>
</dbReference>
<feature type="transmembrane region" description="Helical" evidence="6">
    <location>
        <begin position="133"/>
        <end position="159"/>
    </location>
</feature>
<dbReference type="InterPro" id="IPR051328">
    <property type="entry name" value="T7SS_ABC-Transporter"/>
</dbReference>
<keyword evidence="5" id="KW-0046">Antibiotic resistance</keyword>
<keyword evidence="3 6" id="KW-1133">Transmembrane helix</keyword>
<evidence type="ECO:0000256" key="2">
    <source>
        <dbReference type="ARBA" id="ARBA00022692"/>
    </source>
</evidence>
<sequence>MVTYWRLEVLRMLRDRRFLILMLVLPVGMYLLFTNVFGQEDRAAARPDDVLGVDVRLMVSMAAFGAIGAALSATGPRIAQERAIGWMRQLRVMPMPARQVIIAKVLAAMTMALPAIVLVATTAVLAHGVRLAAWQWLAIGGMLWLGTAPFAALGVWIGYLADGDSAFAVMYGVYLALSALGGLWMPVHVLPSVLQDIAPMLPSNRFAELGWNVAAGTGPSMLGVAVLAGWLVVFAALALLGYRRRIAA</sequence>
<dbReference type="PANTHER" id="PTHR43077">
    <property type="entry name" value="TRANSPORT PERMEASE YVFS-RELATED"/>
    <property type="match status" value="1"/>
</dbReference>
<reference evidence="8 9" key="2">
    <citation type="submission" date="2019-09" db="EMBL/GenBank/DDBJ databases">
        <authorList>
            <person name="Jin C."/>
        </authorList>
    </citation>
    <scope>NUCLEOTIDE SEQUENCE [LARGE SCALE GENOMIC DNA]</scope>
    <source>
        <strain evidence="8 9">AN110305</strain>
    </source>
</reference>
<dbReference type="Pfam" id="PF01061">
    <property type="entry name" value="ABC2_membrane"/>
    <property type="match status" value="1"/>
</dbReference>
<reference evidence="8 9" key="1">
    <citation type="submission" date="2019-09" db="EMBL/GenBank/DDBJ databases">
        <title>Goodfellowia gen. nov., a new genus of the Pseudonocardineae related to Actinoalloteichus, containing Goodfellowia coeruleoviolacea gen. nov., comb. nov. gen. nov., comb. nov.</title>
        <authorList>
            <person name="Labeda D."/>
        </authorList>
    </citation>
    <scope>NUCLEOTIDE SEQUENCE [LARGE SCALE GENOMIC DNA]</scope>
    <source>
        <strain evidence="8 9">AN110305</strain>
    </source>
</reference>
<name>A0A5B2XH28_9PSEU</name>
<feature type="transmembrane region" description="Helical" evidence="6">
    <location>
        <begin position="100"/>
        <end position="127"/>
    </location>
</feature>
<feature type="transmembrane region" description="Helical" evidence="6">
    <location>
        <begin position="221"/>
        <end position="242"/>
    </location>
</feature>
<dbReference type="GO" id="GO:0043190">
    <property type="term" value="C:ATP-binding cassette (ABC) transporter complex"/>
    <property type="evidence" value="ECO:0007669"/>
    <property type="project" value="InterPro"/>
</dbReference>
<dbReference type="OrthoDB" id="63188at2"/>
<comment type="caution">
    <text evidence="8">The sequence shown here is derived from an EMBL/GenBank/DDBJ whole genome shotgun (WGS) entry which is preliminary data.</text>
</comment>
<feature type="transmembrane region" description="Helical" evidence="6">
    <location>
        <begin position="57"/>
        <end position="79"/>
    </location>
</feature>
<dbReference type="EMBL" id="VUOB01000021">
    <property type="protein sequence ID" value="KAA2262703.1"/>
    <property type="molecule type" value="Genomic_DNA"/>
</dbReference>
<keyword evidence="9" id="KW-1185">Reference proteome</keyword>
<evidence type="ECO:0000256" key="1">
    <source>
        <dbReference type="ARBA" id="ARBA00004141"/>
    </source>
</evidence>
<feature type="domain" description="ABC-2 type transporter transmembrane" evidence="7">
    <location>
        <begin position="4"/>
        <end position="202"/>
    </location>
</feature>
<dbReference type="GO" id="GO:0140359">
    <property type="term" value="F:ABC-type transporter activity"/>
    <property type="evidence" value="ECO:0007669"/>
    <property type="project" value="InterPro"/>
</dbReference>
<evidence type="ECO:0000313" key="9">
    <source>
        <dbReference type="Proteomes" id="UP000323454"/>
    </source>
</evidence>
<dbReference type="AlphaFoldDB" id="A0A5B2XH28"/>
<protein>
    <submittedName>
        <fullName evidence="8">ABC transporter permease</fullName>
    </submittedName>
</protein>
<evidence type="ECO:0000259" key="7">
    <source>
        <dbReference type="Pfam" id="PF01061"/>
    </source>
</evidence>
<evidence type="ECO:0000256" key="3">
    <source>
        <dbReference type="ARBA" id="ARBA00022989"/>
    </source>
</evidence>